<evidence type="ECO:0000256" key="1">
    <source>
        <dbReference type="ARBA" id="ARBA00001968"/>
    </source>
</evidence>
<dbReference type="GO" id="GO:0046872">
    <property type="term" value="F:metal ion binding"/>
    <property type="evidence" value="ECO:0007669"/>
    <property type="project" value="UniProtKB-KW"/>
</dbReference>
<organism evidence="15">
    <name type="scientific">Dicentrarchus labrax</name>
    <name type="common">European seabass</name>
    <name type="synonym">Morone labrax</name>
    <dbReference type="NCBI Taxonomy" id="13489"/>
    <lineage>
        <taxon>Eukaryota</taxon>
        <taxon>Metazoa</taxon>
        <taxon>Chordata</taxon>
        <taxon>Craniata</taxon>
        <taxon>Vertebrata</taxon>
        <taxon>Euteleostomi</taxon>
        <taxon>Actinopterygii</taxon>
        <taxon>Neopterygii</taxon>
        <taxon>Teleostei</taxon>
        <taxon>Neoteleostei</taxon>
        <taxon>Acanthomorphata</taxon>
        <taxon>Eupercaria</taxon>
        <taxon>Moronidae</taxon>
        <taxon>Dicentrarchus</taxon>
    </lineage>
</organism>
<feature type="domain" description="Tc1-like transposase DDE" evidence="13">
    <location>
        <begin position="254"/>
        <end position="304"/>
    </location>
</feature>
<keyword evidence="8" id="KW-0479">Metal-binding</keyword>
<dbReference type="Gene3D" id="3.30.420.10">
    <property type="entry name" value="Ribonuclease H-like superfamily/Ribonuclease H"/>
    <property type="match status" value="1"/>
</dbReference>
<comment type="subcellular location">
    <subcellularLocation>
        <location evidence="3">Cytoplasm</location>
    </subcellularLocation>
    <subcellularLocation>
        <location evidence="2">Nucleus</location>
    </subcellularLocation>
</comment>
<sequence length="319" mass="36722">MACPFLEDVLDEEGLILRRAFRHSRVFRDRSDPLAVGDDYVIERYRFSGDGLRYLCRLLGPKMKHQTARSHSLTVPQMVCYIDMVCKWELPYSGDAENLNKGTICCTIRRVCLALKSFSNIFITFPGHRRPLYFKEEFYKIAAFPNIIGAVDCTHIRIKRPSGEHEGDYINRKSFHSINVQISDADCLVSNLEAKWPGSVHDSRVFRASPIYERLLQGIDTVTYFAILFKHPEIAVENKINSNSRAVFQHYNDPKHTSKTTTALLNKLRVKVMDWPSMSPDLNPIEHLWGILKRKVEEREVSNIHQRHGGVEEDSSGNL</sequence>
<evidence type="ECO:0000259" key="13">
    <source>
        <dbReference type="Pfam" id="PF13358"/>
    </source>
</evidence>
<keyword evidence="10" id="KW-0539">Nucleus</keyword>
<dbReference type="EMBL" id="FQ310508">
    <property type="protein sequence ID" value="CBN82168.1"/>
    <property type="molecule type" value="Genomic_DNA"/>
</dbReference>
<comment type="function">
    <text evidence="12">Transposase-derived protein that may have nuclease activity. Does not have transposase activity.</text>
</comment>
<dbReference type="GO" id="GO:0004518">
    <property type="term" value="F:nuclease activity"/>
    <property type="evidence" value="ECO:0007669"/>
    <property type="project" value="UniProtKB-KW"/>
</dbReference>
<dbReference type="Pfam" id="PF13358">
    <property type="entry name" value="DDE_3"/>
    <property type="match status" value="1"/>
</dbReference>
<dbReference type="InterPro" id="IPR026103">
    <property type="entry name" value="HARBI1_animal"/>
</dbReference>
<feature type="domain" description="DDE Tnp4" evidence="14">
    <location>
        <begin position="151"/>
        <end position="218"/>
    </location>
</feature>
<dbReference type="GO" id="GO:0016787">
    <property type="term" value="F:hydrolase activity"/>
    <property type="evidence" value="ECO:0007669"/>
    <property type="project" value="UniProtKB-KW"/>
</dbReference>
<gene>
    <name evidence="15" type="primary">HARBI1</name>
    <name evidence="15" type="ORF">DLA_XVIII04260</name>
</gene>
<evidence type="ECO:0000256" key="4">
    <source>
        <dbReference type="ARBA" id="ARBA00006958"/>
    </source>
</evidence>
<evidence type="ECO:0000259" key="14">
    <source>
        <dbReference type="Pfam" id="PF13359"/>
    </source>
</evidence>
<reference evidence="15" key="1">
    <citation type="journal article" date="2011" name="Comp. Biochem. Physiol. Part D Genomics Proteomics">
        <title>Analysis of single nucleotide polymorphisms in three chromosomes of European sea bass Dicentrarchus labrax.</title>
        <authorList>
            <person name="Kuhl H."/>
            <person name="Tine M."/>
            <person name="Hecht J."/>
            <person name="Knaust F."/>
            <person name="Reinhardt R."/>
        </authorList>
    </citation>
    <scope>NUCLEOTIDE SEQUENCE</scope>
</reference>
<dbReference type="InterPro" id="IPR027806">
    <property type="entry name" value="HARBI1_dom"/>
</dbReference>
<evidence type="ECO:0000256" key="3">
    <source>
        <dbReference type="ARBA" id="ARBA00004496"/>
    </source>
</evidence>
<keyword evidence="7" id="KW-0540">Nuclease</keyword>
<accession>E6ZJD4</accession>
<keyword evidence="6" id="KW-0963">Cytoplasm</keyword>
<dbReference type="GO" id="GO:0005634">
    <property type="term" value="C:nucleus"/>
    <property type="evidence" value="ECO:0007669"/>
    <property type="project" value="UniProtKB-SubCell"/>
</dbReference>
<dbReference type="PANTHER" id="PTHR22930:SF267">
    <property type="entry name" value="NUCLEASE HARBI1-RELATED"/>
    <property type="match status" value="1"/>
</dbReference>
<reference evidence="15" key="3">
    <citation type="journal article" date="2011" name="Mar. Genomics">
        <title>Comparative analysis of intronless genes in teleost fish genomes: Insights into their evolution and molecular function.</title>
        <authorList>
            <person name="Tine M."/>
            <person name="Kuhl H."/>
            <person name="Beck A."/>
            <person name="Bargelloni L."/>
            <person name="Reinhardt R."/>
        </authorList>
    </citation>
    <scope>NUCLEOTIDE SEQUENCE</scope>
</reference>
<name>E6ZJD4_DICLA</name>
<dbReference type="GO" id="GO:0005737">
    <property type="term" value="C:cytoplasm"/>
    <property type="evidence" value="ECO:0007669"/>
    <property type="project" value="UniProtKB-SubCell"/>
</dbReference>
<evidence type="ECO:0000256" key="10">
    <source>
        <dbReference type="ARBA" id="ARBA00023242"/>
    </source>
</evidence>
<evidence type="ECO:0000313" key="15">
    <source>
        <dbReference type="EMBL" id="CBN82168.1"/>
    </source>
</evidence>
<dbReference type="PANTHER" id="PTHR22930">
    <property type="match status" value="1"/>
</dbReference>
<comment type="similarity">
    <text evidence="4">Belongs to the HARBI1 family.</text>
</comment>
<evidence type="ECO:0000256" key="9">
    <source>
        <dbReference type="ARBA" id="ARBA00022801"/>
    </source>
</evidence>
<evidence type="ECO:0000256" key="12">
    <source>
        <dbReference type="ARBA" id="ARBA00045850"/>
    </source>
</evidence>
<comment type="cofactor">
    <cofactor evidence="1">
        <name>a divalent metal cation</name>
        <dbReference type="ChEBI" id="CHEBI:60240"/>
    </cofactor>
</comment>
<dbReference type="GO" id="GO:0003676">
    <property type="term" value="F:nucleic acid binding"/>
    <property type="evidence" value="ECO:0007669"/>
    <property type="project" value="InterPro"/>
</dbReference>
<dbReference type="InterPro" id="IPR038717">
    <property type="entry name" value="Tc1-like_DDE_dom"/>
</dbReference>
<proteinExistence type="inferred from homology"/>
<reference evidence="15" key="2">
    <citation type="journal article" date="2011" name="Genomics">
        <title>Directed sequencing and annotation of three Dicentrarchus labrax L. chromosomes by applying Sanger- and pyrosequencing technologies on pooled DNA of comparatively mapped BAC clones.</title>
        <authorList>
            <person name="Kuhl H."/>
            <person name="Tine M."/>
            <person name="Beck A."/>
            <person name="Timmermann B."/>
            <person name="Kodira C."/>
            <person name="Reinhardt R."/>
        </authorList>
    </citation>
    <scope>NUCLEOTIDE SEQUENCE</scope>
</reference>
<evidence type="ECO:0000256" key="6">
    <source>
        <dbReference type="ARBA" id="ARBA00022490"/>
    </source>
</evidence>
<dbReference type="PRINTS" id="PR02086">
    <property type="entry name" value="PUTNUCHARBI1"/>
</dbReference>
<dbReference type="AlphaFoldDB" id="E6ZJD4"/>
<dbReference type="InterPro" id="IPR045249">
    <property type="entry name" value="HARBI1-like"/>
</dbReference>
<dbReference type="Pfam" id="PF13359">
    <property type="entry name" value="DDE_Tnp_4"/>
    <property type="match status" value="1"/>
</dbReference>
<dbReference type="InterPro" id="IPR036397">
    <property type="entry name" value="RNaseH_sf"/>
</dbReference>
<evidence type="ECO:0000256" key="5">
    <source>
        <dbReference type="ARBA" id="ARBA00015519"/>
    </source>
</evidence>
<evidence type="ECO:0000256" key="11">
    <source>
        <dbReference type="ARBA" id="ARBA00030126"/>
    </source>
</evidence>
<evidence type="ECO:0000256" key="7">
    <source>
        <dbReference type="ARBA" id="ARBA00022722"/>
    </source>
</evidence>
<evidence type="ECO:0000256" key="2">
    <source>
        <dbReference type="ARBA" id="ARBA00004123"/>
    </source>
</evidence>
<keyword evidence="9" id="KW-0378">Hydrolase</keyword>
<protein>
    <recommendedName>
        <fullName evidence="5">Putative nuclease HARBI1</fullName>
    </recommendedName>
    <alternativeName>
        <fullName evidence="11">Harbinger transposase-derived nuclease</fullName>
    </alternativeName>
</protein>
<evidence type="ECO:0000256" key="8">
    <source>
        <dbReference type="ARBA" id="ARBA00022723"/>
    </source>
</evidence>